<dbReference type="Gene3D" id="3.30.420.10">
    <property type="entry name" value="Ribonuclease H-like superfamily/Ribonuclease H"/>
    <property type="match status" value="1"/>
</dbReference>
<dbReference type="KEGG" id="eaj:Q3M24_22855"/>
<evidence type="ECO:0000259" key="1">
    <source>
        <dbReference type="PROSITE" id="PS50994"/>
    </source>
</evidence>
<dbReference type="PANTHER" id="PTHR46889:SF5">
    <property type="entry name" value="INTEGRASE PROTEIN"/>
    <property type="match status" value="1"/>
</dbReference>
<dbReference type="KEGG" id="eaj:Q3M24_07690"/>
<evidence type="ECO:0000313" key="2">
    <source>
        <dbReference type="EMBL" id="XCN75416.1"/>
    </source>
</evidence>
<reference evidence="2" key="2">
    <citation type="submission" date="2024-06" db="EMBL/GenBank/DDBJ databases">
        <authorList>
            <person name="Plum-Jensen L.E."/>
            <person name="Schramm A."/>
            <person name="Marshall I.P.G."/>
        </authorList>
    </citation>
    <scope>NUCLEOTIDE SEQUENCE</scope>
    <source>
        <strain evidence="2">Rat1</strain>
    </source>
</reference>
<organism evidence="2">
    <name type="scientific">Candidatus Electrothrix aestuarii</name>
    <dbReference type="NCBI Taxonomy" id="3062594"/>
    <lineage>
        <taxon>Bacteria</taxon>
        <taxon>Pseudomonadati</taxon>
        <taxon>Thermodesulfobacteriota</taxon>
        <taxon>Desulfobulbia</taxon>
        <taxon>Desulfobulbales</taxon>
        <taxon>Desulfobulbaceae</taxon>
        <taxon>Candidatus Electrothrix</taxon>
    </lineage>
</organism>
<dbReference type="Pfam" id="PF00665">
    <property type="entry name" value="rve"/>
    <property type="match status" value="1"/>
</dbReference>
<dbReference type="PROSITE" id="PS50994">
    <property type="entry name" value="INTEGRASE"/>
    <property type="match status" value="1"/>
</dbReference>
<evidence type="ECO:0000313" key="3">
    <source>
        <dbReference type="EMBL" id="XCN75496.1"/>
    </source>
</evidence>
<name>A0AAU8M1P0_9BACT</name>
<dbReference type="PANTHER" id="PTHR46889">
    <property type="entry name" value="TRANSPOSASE INSF FOR INSERTION SEQUENCE IS3B-RELATED"/>
    <property type="match status" value="1"/>
</dbReference>
<dbReference type="GO" id="GO:0015074">
    <property type="term" value="P:DNA integration"/>
    <property type="evidence" value="ECO:0007669"/>
    <property type="project" value="InterPro"/>
</dbReference>
<dbReference type="InterPro" id="IPR001584">
    <property type="entry name" value="Integrase_cat-core"/>
</dbReference>
<dbReference type="EMBL" id="CP159373">
    <property type="protein sequence ID" value="XCN75416.1"/>
    <property type="molecule type" value="Genomic_DNA"/>
</dbReference>
<reference evidence="2" key="1">
    <citation type="journal article" date="2024" name="Syst. Appl. Microbiol.">
        <title>First single-strain enrichments of Electrothrix cable bacteria, description of E. aestuarii sp. nov. and E. rattekaaiensis sp. nov., and proposal of a cable bacteria taxonomy following the rules of the SeqCode.</title>
        <authorList>
            <person name="Plum-Jensen L.E."/>
            <person name="Schramm A."/>
            <person name="Marshall I.P.G."/>
        </authorList>
    </citation>
    <scope>NUCLEOTIDE SEQUENCE</scope>
    <source>
        <strain evidence="2">Rat1</strain>
    </source>
</reference>
<dbReference type="InterPro" id="IPR012337">
    <property type="entry name" value="RNaseH-like_sf"/>
</dbReference>
<protein>
    <submittedName>
        <fullName evidence="2">IS3 family transposase</fullName>
    </submittedName>
</protein>
<dbReference type="SUPFAM" id="SSF53098">
    <property type="entry name" value="Ribonuclease H-like"/>
    <property type="match status" value="1"/>
</dbReference>
<gene>
    <name evidence="2" type="ORF">Q3M24_07690</name>
    <name evidence="3" type="ORF">Q3M24_22855</name>
</gene>
<dbReference type="InterPro" id="IPR036397">
    <property type="entry name" value="RNaseH_sf"/>
</dbReference>
<dbReference type="InterPro" id="IPR050900">
    <property type="entry name" value="Transposase_IS3/IS150/IS904"/>
</dbReference>
<dbReference type="NCBIfam" id="NF033516">
    <property type="entry name" value="transpos_IS3"/>
    <property type="match status" value="1"/>
</dbReference>
<feature type="domain" description="Integrase catalytic" evidence="1">
    <location>
        <begin position="132"/>
        <end position="297"/>
    </location>
</feature>
<accession>A0AAU8M1P0</accession>
<dbReference type="GO" id="GO:0003676">
    <property type="term" value="F:nucleic acid binding"/>
    <property type="evidence" value="ECO:0007669"/>
    <property type="project" value="InterPro"/>
</dbReference>
<proteinExistence type="predicted"/>
<dbReference type="EMBL" id="CP159373">
    <property type="protein sequence ID" value="XCN75496.1"/>
    <property type="molecule type" value="Genomic_DNA"/>
</dbReference>
<sequence length="300" mass="34424">MNHWALILKKFREEIITRAAAVRQISRQAACNWYGISRQAYYQALQRQMLQAAENQLIVELVRAIRQRHPRMGGRKLHYELQDSMAALGISRGRDAFFKLLSAHNLLVPTRLSHRKTTHAGLWRCPNLLIDLTITHVHQAWVGDITYITTETGFVYLALLTDVFSRFIVGFDLSSSLAVEGCDRALKQAIAQADGADLRGLIHHSDHGVQYTAWLYRERLQKMEIRSSMGEVGNCYENALAERVNGILKGEYGLDDLFIDKEHAQKAVREAVWLYNYERPHLALNYGKPAEIYFEKIDVK</sequence>
<dbReference type="InterPro" id="IPR048020">
    <property type="entry name" value="Transpos_IS3"/>
</dbReference>
<dbReference type="AlphaFoldDB" id="A0AAU8M1P0"/>